<evidence type="ECO:0000256" key="14">
    <source>
        <dbReference type="SAM" id="Phobius"/>
    </source>
</evidence>
<feature type="transmembrane region" description="Helical" evidence="14">
    <location>
        <begin position="84"/>
        <end position="102"/>
    </location>
</feature>
<feature type="transmembrane region" description="Helical" evidence="14">
    <location>
        <begin position="158"/>
        <end position="178"/>
    </location>
</feature>
<keyword evidence="5 14" id="KW-0812">Transmembrane</keyword>
<feature type="transmembrane region" description="Helical" evidence="14">
    <location>
        <begin position="383"/>
        <end position="401"/>
    </location>
</feature>
<comment type="catalytic activity">
    <reaction evidence="12">
        <text>L-proline(in) + Na(+)(in) = L-proline(out) + Na(+)(out)</text>
        <dbReference type="Rhea" id="RHEA:28967"/>
        <dbReference type="ChEBI" id="CHEBI:29101"/>
        <dbReference type="ChEBI" id="CHEBI:60039"/>
    </reaction>
</comment>
<keyword evidence="6" id="KW-0769">Symport</keyword>
<evidence type="ECO:0000256" key="11">
    <source>
        <dbReference type="ARBA" id="ARBA00023201"/>
    </source>
</evidence>
<evidence type="ECO:0000256" key="2">
    <source>
        <dbReference type="ARBA" id="ARBA00006434"/>
    </source>
</evidence>
<evidence type="ECO:0000256" key="12">
    <source>
        <dbReference type="ARBA" id="ARBA00033708"/>
    </source>
</evidence>
<name>H5Y1I7_9FIRM</name>
<reference evidence="15 16" key="1">
    <citation type="submission" date="2011-11" db="EMBL/GenBank/DDBJ databases">
        <title>The Noncontiguous Finished genome of Desulfosporosinus youngiae DSM 17734.</title>
        <authorList>
            <consortium name="US DOE Joint Genome Institute (JGI-PGF)"/>
            <person name="Lucas S."/>
            <person name="Han J."/>
            <person name="Lapidus A."/>
            <person name="Cheng J.-F."/>
            <person name="Goodwin L."/>
            <person name="Pitluck S."/>
            <person name="Peters L."/>
            <person name="Ovchinnikova G."/>
            <person name="Lu M."/>
            <person name="Land M.L."/>
            <person name="Hauser L."/>
            <person name="Pester M."/>
            <person name="Spring S."/>
            <person name="Ollivier B."/>
            <person name="Rattei T."/>
            <person name="Klenk H.-P."/>
            <person name="Wagner M."/>
            <person name="Loy A."/>
            <person name="Woyke T.J."/>
        </authorList>
    </citation>
    <scope>NUCLEOTIDE SEQUENCE [LARGE SCALE GENOMIC DNA]</scope>
    <source>
        <strain evidence="15 16">DSM 17734</strain>
    </source>
</reference>
<dbReference type="GO" id="GO:0015293">
    <property type="term" value="F:symporter activity"/>
    <property type="evidence" value="ECO:0007669"/>
    <property type="project" value="UniProtKB-KW"/>
</dbReference>
<keyword evidence="16" id="KW-1185">Reference proteome</keyword>
<dbReference type="AlphaFoldDB" id="H5Y1I7"/>
<evidence type="ECO:0000256" key="9">
    <source>
        <dbReference type="ARBA" id="ARBA00023065"/>
    </source>
</evidence>
<evidence type="ECO:0000313" key="16">
    <source>
        <dbReference type="Proteomes" id="UP000005104"/>
    </source>
</evidence>
<keyword evidence="10 14" id="KW-0472">Membrane</keyword>
<comment type="subcellular location">
    <subcellularLocation>
        <location evidence="1">Cell membrane</location>
        <topology evidence="1">Multi-pass membrane protein</topology>
    </subcellularLocation>
</comment>
<dbReference type="Pfam" id="PF00474">
    <property type="entry name" value="SSF"/>
    <property type="match status" value="1"/>
</dbReference>
<feature type="transmembrane region" description="Helical" evidence="14">
    <location>
        <begin position="245"/>
        <end position="264"/>
    </location>
</feature>
<organism evidence="15 16">
    <name type="scientific">Desulfosporosinus youngiae DSM 17734</name>
    <dbReference type="NCBI Taxonomy" id="768710"/>
    <lineage>
        <taxon>Bacteria</taxon>
        <taxon>Bacillati</taxon>
        <taxon>Bacillota</taxon>
        <taxon>Clostridia</taxon>
        <taxon>Eubacteriales</taxon>
        <taxon>Desulfitobacteriaceae</taxon>
        <taxon>Desulfosporosinus</taxon>
    </lineage>
</organism>
<dbReference type="RefSeq" id="WP_007778756.1">
    <property type="nucleotide sequence ID" value="NZ_CM001441.1"/>
</dbReference>
<proteinExistence type="inferred from homology"/>
<accession>H5Y1I7</accession>
<feature type="transmembrane region" description="Helical" evidence="14">
    <location>
        <begin position="407"/>
        <end position="431"/>
    </location>
</feature>
<evidence type="ECO:0000256" key="5">
    <source>
        <dbReference type="ARBA" id="ARBA00022692"/>
    </source>
</evidence>
<feature type="transmembrane region" description="Helical" evidence="14">
    <location>
        <begin position="46"/>
        <end position="64"/>
    </location>
</feature>
<dbReference type="HOGENOM" id="CLU_537181_0_0_9"/>
<evidence type="ECO:0000256" key="7">
    <source>
        <dbReference type="ARBA" id="ARBA00022989"/>
    </source>
</evidence>
<feature type="transmembrane region" description="Helical" evidence="14">
    <location>
        <begin position="285"/>
        <end position="305"/>
    </location>
</feature>
<dbReference type="GO" id="GO:0005886">
    <property type="term" value="C:plasma membrane"/>
    <property type="evidence" value="ECO:0007669"/>
    <property type="project" value="UniProtKB-SubCell"/>
</dbReference>
<keyword evidence="7 14" id="KW-1133">Transmembrane helix</keyword>
<dbReference type="PANTHER" id="PTHR48086">
    <property type="entry name" value="SODIUM/PROLINE SYMPORTER-RELATED"/>
    <property type="match status" value="1"/>
</dbReference>
<keyword evidence="11" id="KW-0739">Sodium transport</keyword>
<dbReference type="PROSITE" id="PS50283">
    <property type="entry name" value="NA_SOLUT_SYMP_3"/>
    <property type="match status" value="1"/>
</dbReference>
<feature type="transmembrane region" description="Helical" evidence="14">
    <location>
        <begin position="462"/>
        <end position="481"/>
    </location>
</feature>
<evidence type="ECO:0000256" key="3">
    <source>
        <dbReference type="ARBA" id="ARBA00022448"/>
    </source>
</evidence>
<keyword evidence="4" id="KW-1003">Cell membrane</keyword>
<dbReference type="Gene3D" id="1.20.1730.10">
    <property type="entry name" value="Sodium/glucose cotransporter"/>
    <property type="match status" value="1"/>
</dbReference>
<dbReference type="CDD" id="cd10322">
    <property type="entry name" value="SLC5sbd"/>
    <property type="match status" value="1"/>
</dbReference>
<dbReference type="GO" id="GO:0006814">
    <property type="term" value="P:sodium ion transport"/>
    <property type="evidence" value="ECO:0007669"/>
    <property type="project" value="UniProtKB-KW"/>
</dbReference>
<dbReference type="InterPro" id="IPR050277">
    <property type="entry name" value="Sodium:Solute_Symporter"/>
</dbReference>
<feature type="transmembrane region" description="Helical" evidence="14">
    <location>
        <begin position="438"/>
        <end position="456"/>
    </location>
</feature>
<dbReference type="eggNOG" id="COG0591">
    <property type="taxonomic scope" value="Bacteria"/>
</dbReference>
<protein>
    <submittedName>
        <fullName evidence="15">Na+/proline symporter</fullName>
    </submittedName>
</protein>
<feature type="transmembrane region" description="Helical" evidence="14">
    <location>
        <begin position="123"/>
        <end position="146"/>
    </location>
</feature>
<evidence type="ECO:0000256" key="8">
    <source>
        <dbReference type="ARBA" id="ARBA00023053"/>
    </source>
</evidence>
<gene>
    <name evidence="15" type="ORF">DesyoDRAFT_0407</name>
</gene>
<dbReference type="InterPro" id="IPR038377">
    <property type="entry name" value="Na/Glc_symporter_sf"/>
</dbReference>
<keyword evidence="3" id="KW-0813">Transport</keyword>
<sequence length="507" mass="55334">MLSVVTTWALYVIYMGALVGFGIYMWWRNRNASANEYYTANNQIHWFVLCMTYIAALMSTWVFFSGPGGYYRGGFGYFMSELSYMPLFPVLTYFVMNKVWLLNTQRNYTTPADIYYDRFRSPVLRLILALVFFSVSLPYAAAIYIACGQAAQIASGGAVSYNAVVIFVGLTALLFIPFGGVKSVAFAATVQGWIFMVALWVIGIAGLKYGYGGNLPAAISNVWNNVSSWFSYPGPDNWVPYSARFGYPLACAIGWTIMLPDVFIRAGYMGKDLGAQRKLMAYQPILQIIVWSGTMFIGFVAIALLPGLKGSETELVIPLLIEKVISPHTIGGAALLMGIFVWGALAKGLSAATSHLLVAGSIISEDILANTFKLKVKPSVHTTIARCSVALLGLAALGLALKPPELIWTLIMFAIAVVMPMFPVLVGALYWRRATAPAATIASAVGVIGVLLTYKFGYGDSWYGVFGMLISLVLFVGISLVTKPTDENVLDEFYGALETAESKYYAN</sequence>
<keyword evidence="8" id="KW-0915">Sodium</keyword>
<dbReference type="STRING" id="768710.DesyoDRAFT_0407"/>
<keyword evidence="9" id="KW-0406">Ion transport</keyword>
<dbReference type="EMBL" id="CM001441">
    <property type="protein sequence ID" value="EHQ87600.1"/>
    <property type="molecule type" value="Genomic_DNA"/>
</dbReference>
<evidence type="ECO:0000256" key="13">
    <source>
        <dbReference type="RuleBase" id="RU362091"/>
    </source>
</evidence>
<feature type="transmembrane region" description="Helical" evidence="14">
    <location>
        <begin position="185"/>
        <end position="207"/>
    </location>
</feature>
<dbReference type="PANTHER" id="PTHR48086:SF3">
    <property type="entry name" value="SODIUM_PROLINE SYMPORTER"/>
    <property type="match status" value="1"/>
</dbReference>
<evidence type="ECO:0000256" key="6">
    <source>
        <dbReference type="ARBA" id="ARBA00022847"/>
    </source>
</evidence>
<feature type="transmembrane region" description="Helical" evidence="14">
    <location>
        <begin position="6"/>
        <end position="26"/>
    </location>
</feature>
<evidence type="ECO:0000256" key="10">
    <source>
        <dbReference type="ARBA" id="ARBA00023136"/>
    </source>
</evidence>
<dbReference type="OrthoDB" id="9810181at2"/>
<dbReference type="Proteomes" id="UP000005104">
    <property type="component" value="Chromosome"/>
</dbReference>
<dbReference type="InterPro" id="IPR001734">
    <property type="entry name" value="Na/solute_symporter"/>
</dbReference>
<evidence type="ECO:0000256" key="1">
    <source>
        <dbReference type="ARBA" id="ARBA00004651"/>
    </source>
</evidence>
<evidence type="ECO:0000256" key="4">
    <source>
        <dbReference type="ARBA" id="ARBA00022475"/>
    </source>
</evidence>
<evidence type="ECO:0000313" key="15">
    <source>
        <dbReference type="EMBL" id="EHQ87600.1"/>
    </source>
</evidence>
<comment type="similarity">
    <text evidence="2 13">Belongs to the sodium:solute symporter (SSF) (TC 2.A.21) family.</text>
</comment>
<feature type="transmembrane region" description="Helical" evidence="14">
    <location>
        <begin position="325"/>
        <end position="345"/>
    </location>
</feature>